<protein>
    <submittedName>
        <fullName evidence="1">Uncharacterized protein</fullName>
    </submittedName>
</protein>
<organism evidence="1 2">
    <name type="scientific">Flavobacterium succinicans</name>
    <dbReference type="NCBI Taxonomy" id="29536"/>
    <lineage>
        <taxon>Bacteria</taxon>
        <taxon>Pseudomonadati</taxon>
        <taxon>Bacteroidota</taxon>
        <taxon>Flavobacteriia</taxon>
        <taxon>Flavobacteriales</taxon>
        <taxon>Flavobacteriaceae</taxon>
        <taxon>Flavobacterium</taxon>
    </lineage>
</organism>
<evidence type="ECO:0000313" key="2">
    <source>
        <dbReference type="Proteomes" id="UP000182961"/>
    </source>
</evidence>
<dbReference type="AlphaFoldDB" id="A0A1I5AHZ2"/>
<accession>A0A1I5AHZ2</accession>
<evidence type="ECO:0000313" key="1">
    <source>
        <dbReference type="EMBL" id="SFN62055.1"/>
    </source>
</evidence>
<keyword evidence="2" id="KW-1185">Reference proteome</keyword>
<reference evidence="2" key="1">
    <citation type="submission" date="2016-10" db="EMBL/GenBank/DDBJ databases">
        <authorList>
            <person name="Varghese N."/>
            <person name="Submissions S."/>
        </authorList>
    </citation>
    <scope>NUCLEOTIDE SEQUENCE [LARGE SCALE GENOMIC DNA]</scope>
    <source>
        <strain evidence="2">DSM 4002</strain>
    </source>
</reference>
<gene>
    <name evidence="1" type="ORF">SAMN05444143_1451</name>
</gene>
<dbReference type="RefSeq" id="WP_170852028.1">
    <property type="nucleotide sequence ID" value="NZ_FOUT01000045.1"/>
</dbReference>
<feature type="non-terminal residue" evidence="1">
    <location>
        <position position="1"/>
    </location>
</feature>
<sequence length="303" mass="33867">CELWGYFLTNDDTGERTLIYTWYVCSRSGQPEQVPPGDGGGGETESCGTGYIQDEYGNCVLATQVIEDKIDDTELDPCTKDLLNKLKNLVNGDITKMLNRFSSPGSIFNINMSTGQVINPNDWAVTKPVKGSTTDINMVFNENYIKGTGNSSRPTDLSVATTMAHEVVHAYLISLLEENKACGDLGICDFPTIYEAYVQQQITKNPNILASEHHELIAKQYVFAIATTIQEFHTGQYTDYPHQDYIDLAWGGLTGTTIFNTDFPNDQSHKNYKTRERILNRINSEKLGLFYKKITPLGTPCKK</sequence>
<name>A0A1I5AHZ2_9FLAO</name>
<dbReference type="Proteomes" id="UP000182961">
    <property type="component" value="Unassembled WGS sequence"/>
</dbReference>
<proteinExistence type="predicted"/>
<dbReference type="EMBL" id="FOUT01000045">
    <property type="protein sequence ID" value="SFN62055.1"/>
    <property type="molecule type" value="Genomic_DNA"/>
</dbReference>